<comment type="caution">
    <text evidence="2">The sequence shown here is derived from an EMBL/GenBank/DDBJ whole genome shotgun (WGS) entry which is preliminary data.</text>
</comment>
<dbReference type="AlphaFoldDB" id="A0A2N5ULG3"/>
<dbReference type="Proteomes" id="UP000235392">
    <property type="component" value="Unassembled WGS sequence"/>
</dbReference>
<evidence type="ECO:0000256" key="1">
    <source>
        <dbReference type="SAM" id="MobiDB-lite"/>
    </source>
</evidence>
<feature type="compositionally biased region" description="Low complexity" evidence="1">
    <location>
        <begin position="63"/>
        <end position="80"/>
    </location>
</feature>
<protein>
    <submittedName>
        <fullName evidence="2">Uncharacterized protein</fullName>
    </submittedName>
</protein>
<accession>A0A2N5ULG3</accession>
<gene>
    <name evidence="2" type="ORF">PCASD_08214</name>
</gene>
<evidence type="ECO:0000313" key="3">
    <source>
        <dbReference type="Proteomes" id="UP000235392"/>
    </source>
</evidence>
<reference evidence="2 3" key="1">
    <citation type="submission" date="2017-11" db="EMBL/GenBank/DDBJ databases">
        <title>De novo assembly and phasing of dikaryotic genomes from two isolates of Puccinia coronata f. sp. avenae, the causal agent of oat crown rust.</title>
        <authorList>
            <person name="Miller M.E."/>
            <person name="Zhang Y."/>
            <person name="Omidvar V."/>
            <person name="Sperschneider J."/>
            <person name="Schwessinger B."/>
            <person name="Raley C."/>
            <person name="Palmer J.M."/>
            <person name="Garnica D."/>
            <person name="Upadhyaya N."/>
            <person name="Rathjen J."/>
            <person name="Taylor J.M."/>
            <person name="Park R.F."/>
            <person name="Dodds P.N."/>
            <person name="Hirsch C.D."/>
            <person name="Kianian S.F."/>
            <person name="Figueroa M."/>
        </authorList>
    </citation>
    <scope>NUCLEOTIDE SEQUENCE [LARGE SCALE GENOMIC DNA]</scope>
    <source>
        <strain evidence="2">12SD80</strain>
    </source>
</reference>
<organism evidence="2 3">
    <name type="scientific">Puccinia coronata f. sp. avenae</name>
    <dbReference type="NCBI Taxonomy" id="200324"/>
    <lineage>
        <taxon>Eukaryota</taxon>
        <taxon>Fungi</taxon>
        <taxon>Dikarya</taxon>
        <taxon>Basidiomycota</taxon>
        <taxon>Pucciniomycotina</taxon>
        <taxon>Pucciniomycetes</taxon>
        <taxon>Pucciniales</taxon>
        <taxon>Pucciniaceae</taxon>
        <taxon>Puccinia</taxon>
    </lineage>
</organism>
<proteinExistence type="predicted"/>
<feature type="region of interest" description="Disordered" evidence="1">
    <location>
        <begin position="62"/>
        <end position="92"/>
    </location>
</feature>
<feature type="compositionally biased region" description="Polar residues" evidence="1">
    <location>
        <begin position="81"/>
        <end position="91"/>
    </location>
</feature>
<dbReference type="EMBL" id="PGCI01000125">
    <property type="protein sequence ID" value="PLW38620.1"/>
    <property type="molecule type" value="Genomic_DNA"/>
</dbReference>
<name>A0A2N5ULG3_9BASI</name>
<sequence>MVDHIMNGPDAGNPRDTYWNDLVVEALPAHFDGYDSSFHRRDPMNFQDPILPSDRKRIREFQSNKSSSYSSHYPHFSSISTPQESGENQIGSIPDHLSLQEYPQSYEYLGDGGREKSIKSKFIDFFSVQEGHPATRENHSKACCEFEMGSPQKHKIIKLCDLISQLQGFVLF</sequence>
<evidence type="ECO:0000313" key="2">
    <source>
        <dbReference type="EMBL" id="PLW38620.1"/>
    </source>
</evidence>